<proteinExistence type="predicted"/>
<evidence type="ECO:0000313" key="2">
    <source>
        <dbReference type="Proteomes" id="UP000053144"/>
    </source>
</evidence>
<evidence type="ECO:0000313" key="1">
    <source>
        <dbReference type="EMBL" id="KOM41968.1"/>
    </source>
</evidence>
<dbReference type="PANTHER" id="PTHR31170:SF23">
    <property type="match status" value="1"/>
</dbReference>
<dbReference type="Gramene" id="KOM41968">
    <property type="protein sequence ID" value="KOM41968"/>
    <property type="gene ID" value="LR48_Vigan04g216600"/>
</dbReference>
<name>A0A0L9UGW2_PHAAN</name>
<accession>A0A0L9UGW2</accession>
<sequence length="157" mass="17517">MMNMDDVVIHVQGMLERANPPVTEECCIYRVPLLIRQLNEEAYTPKVISIGPYHRKPEHGILGIKFFLPVLARSPSLPSSPSSTAASGTTTLNGQHPRLKELPERSVLSLPVRISRNSACVAFLFCIKPSRVQFQMGWAAQLIAQCWANFNMVSEQV</sequence>
<dbReference type="InterPro" id="IPR004158">
    <property type="entry name" value="DUF247_pln"/>
</dbReference>
<protein>
    <submittedName>
        <fullName evidence="1">Uncharacterized protein</fullName>
    </submittedName>
</protein>
<dbReference type="AlphaFoldDB" id="A0A0L9UGW2"/>
<gene>
    <name evidence="1" type="ORF">LR48_Vigan04g216600</name>
</gene>
<dbReference type="Pfam" id="PF03140">
    <property type="entry name" value="DUF247"/>
    <property type="match status" value="1"/>
</dbReference>
<dbReference type="PANTHER" id="PTHR31170">
    <property type="entry name" value="BNAC04G53230D PROTEIN"/>
    <property type="match status" value="1"/>
</dbReference>
<reference evidence="2" key="1">
    <citation type="journal article" date="2015" name="Proc. Natl. Acad. Sci. U.S.A.">
        <title>Genome sequencing of adzuki bean (Vigna angularis) provides insight into high starch and low fat accumulation and domestication.</title>
        <authorList>
            <person name="Yang K."/>
            <person name="Tian Z."/>
            <person name="Chen C."/>
            <person name="Luo L."/>
            <person name="Zhao B."/>
            <person name="Wang Z."/>
            <person name="Yu L."/>
            <person name="Li Y."/>
            <person name="Sun Y."/>
            <person name="Li W."/>
            <person name="Chen Y."/>
            <person name="Li Y."/>
            <person name="Zhang Y."/>
            <person name="Ai D."/>
            <person name="Zhao J."/>
            <person name="Shang C."/>
            <person name="Ma Y."/>
            <person name="Wu B."/>
            <person name="Wang M."/>
            <person name="Gao L."/>
            <person name="Sun D."/>
            <person name="Zhang P."/>
            <person name="Guo F."/>
            <person name="Wang W."/>
            <person name="Li Y."/>
            <person name="Wang J."/>
            <person name="Varshney R.K."/>
            <person name="Wang J."/>
            <person name="Ling H.Q."/>
            <person name="Wan P."/>
        </authorList>
    </citation>
    <scope>NUCLEOTIDE SEQUENCE</scope>
    <source>
        <strain evidence="2">cv. Jingnong 6</strain>
    </source>
</reference>
<dbReference type="Proteomes" id="UP000053144">
    <property type="component" value="Chromosome 4"/>
</dbReference>
<organism evidence="1 2">
    <name type="scientific">Phaseolus angularis</name>
    <name type="common">Azuki bean</name>
    <name type="synonym">Vigna angularis</name>
    <dbReference type="NCBI Taxonomy" id="3914"/>
    <lineage>
        <taxon>Eukaryota</taxon>
        <taxon>Viridiplantae</taxon>
        <taxon>Streptophyta</taxon>
        <taxon>Embryophyta</taxon>
        <taxon>Tracheophyta</taxon>
        <taxon>Spermatophyta</taxon>
        <taxon>Magnoliopsida</taxon>
        <taxon>eudicotyledons</taxon>
        <taxon>Gunneridae</taxon>
        <taxon>Pentapetalae</taxon>
        <taxon>rosids</taxon>
        <taxon>fabids</taxon>
        <taxon>Fabales</taxon>
        <taxon>Fabaceae</taxon>
        <taxon>Papilionoideae</taxon>
        <taxon>50 kb inversion clade</taxon>
        <taxon>NPAAA clade</taxon>
        <taxon>indigoferoid/millettioid clade</taxon>
        <taxon>Phaseoleae</taxon>
        <taxon>Vigna</taxon>
    </lineage>
</organism>
<dbReference type="EMBL" id="CM003374">
    <property type="protein sequence ID" value="KOM41968.1"/>
    <property type="molecule type" value="Genomic_DNA"/>
</dbReference>